<dbReference type="AlphaFoldDB" id="A0A8J5R5G3"/>
<dbReference type="PANTHER" id="PTHR33444:SF7">
    <property type="entry name" value="TRANSMEMBRANE PROTEIN 272"/>
    <property type="match status" value="1"/>
</dbReference>
<feature type="transmembrane region" description="Helical" evidence="1">
    <location>
        <begin position="42"/>
        <end position="63"/>
    </location>
</feature>
<name>A0A8J5R5G3_9HYME</name>
<keyword evidence="3" id="KW-1185">Reference proteome</keyword>
<evidence type="ECO:0000313" key="2">
    <source>
        <dbReference type="EMBL" id="KAG8039113.1"/>
    </source>
</evidence>
<gene>
    <name evidence="2" type="ORF">G9C98_003420</name>
</gene>
<accession>A0A8J5R5G3</accession>
<dbReference type="Proteomes" id="UP000729913">
    <property type="component" value="Unassembled WGS sequence"/>
</dbReference>
<feature type="transmembrane region" description="Helical" evidence="1">
    <location>
        <begin position="84"/>
        <end position="112"/>
    </location>
</feature>
<sequence length="204" mass="22988">MIVGGTLGGVRMFWALYSQIRSRRLEILSVPNASPHISPMQLVSIALTCFLTVWFVLGNYWILKIRWPDFEAKMFDPDHWCAKTLYIFAVVHLGVIYAVIGVSIVTALGLAVCRVLACPWFERAAGATTSDSGSTRRLKRISLDGRIIREVNEDDEEETLCKKHDLENDLVVVVNPGNDKVVEIVPEIKFSSRVQFRAPEIIEL</sequence>
<organism evidence="2 3">
    <name type="scientific">Cotesia typhae</name>
    <dbReference type="NCBI Taxonomy" id="2053667"/>
    <lineage>
        <taxon>Eukaryota</taxon>
        <taxon>Metazoa</taxon>
        <taxon>Ecdysozoa</taxon>
        <taxon>Arthropoda</taxon>
        <taxon>Hexapoda</taxon>
        <taxon>Insecta</taxon>
        <taxon>Pterygota</taxon>
        <taxon>Neoptera</taxon>
        <taxon>Endopterygota</taxon>
        <taxon>Hymenoptera</taxon>
        <taxon>Apocrita</taxon>
        <taxon>Ichneumonoidea</taxon>
        <taxon>Braconidae</taxon>
        <taxon>Microgastrinae</taxon>
        <taxon>Cotesia</taxon>
    </lineage>
</organism>
<keyword evidence="1" id="KW-0472">Membrane</keyword>
<evidence type="ECO:0000256" key="1">
    <source>
        <dbReference type="SAM" id="Phobius"/>
    </source>
</evidence>
<dbReference type="EMBL" id="JAAOIC020000039">
    <property type="protein sequence ID" value="KAG8039113.1"/>
    <property type="molecule type" value="Genomic_DNA"/>
</dbReference>
<protein>
    <submittedName>
        <fullName evidence="2">Uncharacterized protein</fullName>
    </submittedName>
</protein>
<proteinExistence type="predicted"/>
<evidence type="ECO:0000313" key="3">
    <source>
        <dbReference type="Proteomes" id="UP000729913"/>
    </source>
</evidence>
<dbReference type="PANTHER" id="PTHR33444">
    <property type="entry name" value="SI:DKEY-19B23.12-RELATED"/>
    <property type="match status" value="1"/>
</dbReference>
<keyword evidence="1" id="KW-1133">Transmembrane helix</keyword>
<reference evidence="2" key="2">
    <citation type="submission" date="2021-04" db="EMBL/GenBank/DDBJ databases">
        <title>Genome-wide patterns of bracovirus chromosomal integration into multiple host tissues during parasitism.</title>
        <authorList>
            <person name="Chebbi M.A.C."/>
        </authorList>
    </citation>
    <scope>NUCLEOTIDE SEQUENCE</scope>
    <source>
        <tissue evidence="2">Whole body</tissue>
    </source>
</reference>
<dbReference type="InterPro" id="IPR040350">
    <property type="entry name" value="TMEM272"/>
</dbReference>
<reference evidence="2" key="1">
    <citation type="submission" date="2020-03" db="EMBL/GenBank/DDBJ databases">
        <authorList>
            <person name="Chebbi M.A."/>
            <person name="Drezen J.M."/>
        </authorList>
    </citation>
    <scope>NUCLEOTIDE SEQUENCE</scope>
    <source>
        <tissue evidence="2">Whole body</tissue>
    </source>
</reference>
<dbReference type="OrthoDB" id="6157510at2759"/>
<comment type="caution">
    <text evidence="2">The sequence shown here is derived from an EMBL/GenBank/DDBJ whole genome shotgun (WGS) entry which is preliminary data.</text>
</comment>
<keyword evidence="1" id="KW-0812">Transmembrane</keyword>